<dbReference type="RefSeq" id="WP_282012095.1">
    <property type="nucleotide sequence ID" value="NZ_OX336137.1"/>
</dbReference>
<sequence length="152" mass="16229">MSNETGQLRLRRMDTEAGFTLIEIIIAILVVAIAVPSIMIAFSSLKGSVTPEYVIEAAELGQLQMEAMAARTRTQIPAAGTYTCAAFQATVTEVQCAVAGFAAYSYDWVVEDVNATDPDTSSPGATFGKKVTLTVSRANMTPVNFYALFATD</sequence>
<evidence type="ECO:0000256" key="1">
    <source>
        <dbReference type="SAM" id="Phobius"/>
    </source>
</evidence>
<dbReference type="Proteomes" id="UP001157733">
    <property type="component" value="Chromosome"/>
</dbReference>
<accession>A0ABM9HGG8</accession>
<keyword evidence="1" id="KW-0472">Membrane</keyword>
<dbReference type="NCBIfam" id="TIGR02532">
    <property type="entry name" value="IV_pilin_GFxxxE"/>
    <property type="match status" value="1"/>
</dbReference>
<dbReference type="InterPro" id="IPR012902">
    <property type="entry name" value="N_methyl_site"/>
</dbReference>
<evidence type="ECO:0000313" key="2">
    <source>
        <dbReference type="EMBL" id="CAI2719249.1"/>
    </source>
</evidence>
<dbReference type="Pfam" id="PF07963">
    <property type="entry name" value="N_methyl"/>
    <property type="match status" value="1"/>
</dbReference>
<keyword evidence="3" id="KW-1185">Reference proteome</keyword>
<organism evidence="2 3">
    <name type="scientific">Nitrospina watsonii</name>
    <dbReference type="NCBI Taxonomy" id="1323948"/>
    <lineage>
        <taxon>Bacteria</taxon>
        <taxon>Pseudomonadati</taxon>
        <taxon>Nitrospinota/Tectimicrobiota group</taxon>
        <taxon>Nitrospinota</taxon>
        <taxon>Nitrospinia</taxon>
        <taxon>Nitrospinales</taxon>
        <taxon>Nitrospinaceae</taxon>
        <taxon>Nitrospina</taxon>
    </lineage>
</organism>
<proteinExistence type="predicted"/>
<dbReference type="EMBL" id="OX336137">
    <property type="protein sequence ID" value="CAI2719249.1"/>
    <property type="molecule type" value="Genomic_DNA"/>
</dbReference>
<reference evidence="2 3" key="1">
    <citation type="submission" date="2022-09" db="EMBL/GenBank/DDBJ databases">
        <authorList>
            <person name="Kop L."/>
        </authorList>
    </citation>
    <scope>NUCLEOTIDE SEQUENCE [LARGE SCALE GENOMIC DNA]</scope>
    <source>
        <strain evidence="2 3">347</strain>
    </source>
</reference>
<name>A0ABM9HGG8_9BACT</name>
<protein>
    <submittedName>
        <fullName evidence="2">Prepilin-like protein</fullName>
    </submittedName>
</protein>
<feature type="transmembrane region" description="Helical" evidence="1">
    <location>
        <begin position="21"/>
        <end position="42"/>
    </location>
</feature>
<gene>
    <name evidence="2" type="ORF">NSPWAT_2393</name>
</gene>
<keyword evidence="1" id="KW-0812">Transmembrane</keyword>
<keyword evidence="1" id="KW-1133">Transmembrane helix</keyword>
<evidence type="ECO:0000313" key="3">
    <source>
        <dbReference type="Proteomes" id="UP001157733"/>
    </source>
</evidence>